<dbReference type="EMBL" id="JARJCM010000154">
    <property type="protein sequence ID" value="KAJ7025390.1"/>
    <property type="molecule type" value="Genomic_DNA"/>
</dbReference>
<dbReference type="PANTHER" id="PTHR42776">
    <property type="entry name" value="SERINE PEPTIDASE S9 FAMILY MEMBER"/>
    <property type="match status" value="1"/>
</dbReference>
<dbReference type="SUPFAM" id="SSF82171">
    <property type="entry name" value="DPP6 N-terminal domain-like"/>
    <property type="match status" value="1"/>
</dbReference>
<evidence type="ECO:0000256" key="3">
    <source>
        <dbReference type="ARBA" id="ARBA00022729"/>
    </source>
</evidence>
<dbReference type="FunFam" id="3.40.50.1820:FF:000028">
    <property type="entry name" value="S9 family peptidase"/>
    <property type="match status" value="1"/>
</dbReference>
<evidence type="ECO:0000313" key="8">
    <source>
        <dbReference type="Proteomes" id="UP001218188"/>
    </source>
</evidence>
<comment type="caution">
    <text evidence="7">The sequence shown here is derived from an EMBL/GenBank/DDBJ whole genome shotgun (WGS) entry which is preliminary data.</text>
</comment>
<dbReference type="Gene3D" id="3.40.50.1820">
    <property type="entry name" value="alpha/beta hydrolase"/>
    <property type="match status" value="1"/>
</dbReference>
<evidence type="ECO:0000256" key="5">
    <source>
        <dbReference type="ARBA" id="ARBA00032829"/>
    </source>
</evidence>
<gene>
    <name evidence="7" type="ORF">C8F04DRAFT_138142</name>
</gene>
<dbReference type="AlphaFoldDB" id="A0AAD6SG15"/>
<feature type="domain" description="Peptidase S9 prolyl oligopeptidase catalytic" evidence="6">
    <location>
        <begin position="560"/>
        <end position="773"/>
    </location>
</feature>
<name>A0AAD6SG15_9AGAR</name>
<dbReference type="Proteomes" id="UP001218188">
    <property type="component" value="Unassembled WGS sequence"/>
</dbReference>
<dbReference type="SUPFAM" id="SSF53474">
    <property type="entry name" value="alpha/beta-Hydrolases"/>
    <property type="match status" value="1"/>
</dbReference>
<evidence type="ECO:0000256" key="4">
    <source>
        <dbReference type="ARBA" id="ARBA00022801"/>
    </source>
</evidence>
<evidence type="ECO:0000313" key="7">
    <source>
        <dbReference type="EMBL" id="KAJ7025390.1"/>
    </source>
</evidence>
<evidence type="ECO:0000259" key="6">
    <source>
        <dbReference type="Pfam" id="PF00326"/>
    </source>
</evidence>
<evidence type="ECO:0000256" key="1">
    <source>
        <dbReference type="ARBA" id="ARBA00010040"/>
    </source>
</evidence>
<dbReference type="InterPro" id="IPR001375">
    <property type="entry name" value="Peptidase_S9_cat"/>
</dbReference>
<keyword evidence="8" id="KW-1185">Reference proteome</keyword>
<sequence>MRFRAWLLSPSGRSTLPGNYLNRRPSMRSPLSLLAATQVAFKSNVVQPPRMRNQSTNFALREADNIFSPKNLVELGRPGAGVANELGDLVLVPFAKYSLKDKKNAKSVYLTPLESTVKPLEIPLAKGGEAFWLDSRTVGHAVEDEGNLDLYAIDLKFEASEAGAFSAEPPTLIGSFPTTSATNFQYSAKASTLIFSDNVYADGNLSSTKEQDEAWENRGTTAMVFDETYERHWDTWAGPKTASLFSVQLTRGADKKWALGSDFDNLLKGTGHASPVEPFGGTDDFSVVGSSVLYTTKDPKLPLAWHTKQDVFLVSTTSPGKPKELTSGEQGATHSPVLNADATKAAWLELAEDGYEADKANIIIYDLVKDVRFTLTQKWDRSPDSLAFSADGNLLYLTAGDHAKVKVFVLPIPATPSASSTNPDLAPKYCTPVPLVTSGAASGIQVLPGGRLLFSRSTFTSPNDVYVIRDLQAVEHAVIQSSDPIAEGKGEVEQITRFTADALASKDLDSGEEFWFKGALDKDVQGWVLKPKGWKEGDKKKWPVVLLIHGGPQSAWQDQWSNRWNPNIFAQQGYFTVLINPTGSTTFGQEFTDGIAKDWGGKPFVDLIAGWKHVLEAYPQIDTDRAVAAGASWGGYAINWIQGHPEFGFNFKALISHDGVFDSNYNGYTTDELFFFNHEWGGRPWDPESKKLSEKFSPANYVANWSTPQLLIHGSKDYRLPETESIGPFHALQQLEIPTRLVVFPDENHWVLNHGNSLKWHYEVFKWFDEFVGEKSAA</sequence>
<dbReference type="PANTHER" id="PTHR42776:SF13">
    <property type="entry name" value="DIPEPTIDYL-PEPTIDASE 5"/>
    <property type="match status" value="1"/>
</dbReference>
<reference evidence="7" key="1">
    <citation type="submission" date="2023-03" db="EMBL/GenBank/DDBJ databases">
        <title>Massive genome expansion in bonnet fungi (Mycena s.s.) driven by repeated elements and novel gene families across ecological guilds.</title>
        <authorList>
            <consortium name="Lawrence Berkeley National Laboratory"/>
            <person name="Harder C.B."/>
            <person name="Miyauchi S."/>
            <person name="Viragh M."/>
            <person name="Kuo A."/>
            <person name="Thoen E."/>
            <person name="Andreopoulos B."/>
            <person name="Lu D."/>
            <person name="Skrede I."/>
            <person name="Drula E."/>
            <person name="Henrissat B."/>
            <person name="Morin E."/>
            <person name="Kohler A."/>
            <person name="Barry K."/>
            <person name="LaButti K."/>
            <person name="Morin E."/>
            <person name="Salamov A."/>
            <person name="Lipzen A."/>
            <person name="Mereny Z."/>
            <person name="Hegedus B."/>
            <person name="Baldrian P."/>
            <person name="Stursova M."/>
            <person name="Weitz H."/>
            <person name="Taylor A."/>
            <person name="Grigoriev I.V."/>
            <person name="Nagy L.G."/>
            <person name="Martin F."/>
            <person name="Kauserud H."/>
        </authorList>
    </citation>
    <scope>NUCLEOTIDE SEQUENCE</scope>
    <source>
        <strain evidence="7">CBHHK200</strain>
    </source>
</reference>
<proteinExistence type="inferred from homology"/>
<keyword evidence="2" id="KW-0645">Protease</keyword>
<accession>A0AAD6SG15</accession>
<dbReference type="GO" id="GO:0004252">
    <property type="term" value="F:serine-type endopeptidase activity"/>
    <property type="evidence" value="ECO:0007669"/>
    <property type="project" value="TreeGrafter"/>
</dbReference>
<organism evidence="7 8">
    <name type="scientific">Mycena alexandri</name>
    <dbReference type="NCBI Taxonomy" id="1745969"/>
    <lineage>
        <taxon>Eukaryota</taxon>
        <taxon>Fungi</taxon>
        <taxon>Dikarya</taxon>
        <taxon>Basidiomycota</taxon>
        <taxon>Agaricomycotina</taxon>
        <taxon>Agaricomycetes</taxon>
        <taxon>Agaricomycetidae</taxon>
        <taxon>Agaricales</taxon>
        <taxon>Marasmiineae</taxon>
        <taxon>Mycenaceae</taxon>
        <taxon>Mycena</taxon>
    </lineage>
</organism>
<evidence type="ECO:0000256" key="2">
    <source>
        <dbReference type="ARBA" id="ARBA00022670"/>
    </source>
</evidence>
<dbReference type="GO" id="GO:0006508">
    <property type="term" value="P:proteolysis"/>
    <property type="evidence" value="ECO:0007669"/>
    <property type="project" value="UniProtKB-KW"/>
</dbReference>
<dbReference type="InterPro" id="IPR029058">
    <property type="entry name" value="AB_hydrolase_fold"/>
</dbReference>
<protein>
    <recommendedName>
        <fullName evidence="5">Dipeptidyl-peptidase V</fullName>
    </recommendedName>
</protein>
<keyword evidence="3" id="KW-0732">Signal</keyword>
<keyword evidence="4 7" id="KW-0378">Hydrolase</keyword>
<dbReference type="Pfam" id="PF00326">
    <property type="entry name" value="Peptidase_S9"/>
    <property type="match status" value="1"/>
</dbReference>
<comment type="similarity">
    <text evidence="1">Belongs to the peptidase S9C family.</text>
</comment>